<evidence type="ECO:0000313" key="1">
    <source>
        <dbReference type="EMBL" id="KLN58345.1"/>
    </source>
</evidence>
<comment type="caution">
    <text evidence="1">The sequence shown here is derived from an EMBL/GenBank/DDBJ whole genome shotgun (WGS) entry which is preliminary data.</text>
</comment>
<dbReference type="Proteomes" id="UP000035170">
    <property type="component" value="Unassembled WGS sequence"/>
</dbReference>
<evidence type="ECO:0008006" key="3">
    <source>
        <dbReference type="Google" id="ProtNLM"/>
    </source>
</evidence>
<dbReference type="EMBL" id="JZWI01000003">
    <property type="protein sequence ID" value="KLN58345.1"/>
    <property type="molecule type" value="Genomic_DNA"/>
</dbReference>
<dbReference type="Pfam" id="PF07511">
    <property type="entry name" value="DUF1525"/>
    <property type="match status" value="1"/>
</dbReference>
<dbReference type="PATRIC" id="fig|34073.19.peg.459"/>
<dbReference type="NCBIfam" id="TIGR03757">
    <property type="entry name" value="conj_TIGR03757"/>
    <property type="match status" value="1"/>
</dbReference>
<evidence type="ECO:0000313" key="2">
    <source>
        <dbReference type="Proteomes" id="UP000035170"/>
    </source>
</evidence>
<keyword evidence="2" id="KW-1185">Reference proteome</keyword>
<name>A0A0H2MNR8_VARPD</name>
<gene>
    <name evidence="1" type="ORF">VPARA_04600</name>
</gene>
<proteinExistence type="predicted"/>
<organism evidence="1 2">
    <name type="scientific">Variovorax paradoxus</name>
    <dbReference type="NCBI Taxonomy" id="34073"/>
    <lineage>
        <taxon>Bacteria</taxon>
        <taxon>Pseudomonadati</taxon>
        <taxon>Pseudomonadota</taxon>
        <taxon>Betaproteobacteria</taxon>
        <taxon>Burkholderiales</taxon>
        <taxon>Comamonadaceae</taxon>
        <taxon>Variovorax</taxon>
    </lineage>
</organism>
<dbReference type="InterPro" id="IPR011090">
    <property type="entry name" value="Integr_conj_element_PFL4709"/>
</dbReference>
<accession>A0A0H2MNR8</accession>
<protein>
    <recommendedName>
        <fullName evidence="3">TIGR03757 family integrating conjugative element protein</fullName>
    </recommendedName>
</protein>
<dbReference type="RefSeq" id="WP_230682766.1">
    <property type="nucleotide sequence ID" value="NZ_JZWI01000003.1"/>
</dbReference>
<reference evidence="1 2" key="1">
    <citation type="submission" date="2015-03" db="EMBL/GenBank/DDBJ databases">
        <title>Genome sequence of Variovorax paradoxus TBEA6.</title>
        <authorList>
            <person name="Poehlein A."/>
            <person name="Schuldes J."/>
            <person name="Wuebbeler J.H."/>
            <person name="Hiessl S."/>
            <person name="Steinbuechel A."/>
            <person name="Daniel R."/>
        </authorList>
    </citation>
    <scope>NUCLEOTIDE SEQUENCE [LARGE SCALE GENOMIC DNA]</scope>
    <source>
        <strain evidence="1 2">TBEA6</strain>
    </source>
</reference>
<dbReference type="AlphaFoldDB" id="A0A0H2MNR8"/>
<sequence>MSCPAVAQEVWFISDSTRPPLGSYVPARVINLDAAQRIEAELAATLPGDPSEAERIARLRLREGGTALQRRLQAAYQGVTDAWSLGVATVPAVVVDQRYVVYGESHVDKALARIDRYRREHP</sequence>